<comment type="cofactor">
    <cofactor evidence="5">
        <name>a divalent metal cation</name>
        <dbReference type="ChEBI" id="CHEBI:60240"/>
    </cofactor>
</comment>
<comment type="catalytic activity">
    <reaction evidence="5">
        <text>N(7)-methyl-GTP + H2O = N(7)-methyl-GMP + diphosphate + H(+)</text>
        <dbReference type="Rhea" id="RHEA:58744"/>
        <dbReference type="ChEBI" id="CHEBI:15377"/>
        <dbReference type="ChEBI" id="CHEBI:15378"/>
        <dbReference type="ChEBI" id="CHEBI:33019"/>
        <dbReference type="ChEBI" id="CHEBI:58285"/>
        <dbReference type="ChEBI" id="CHEBI:87133"/>
    </reaction>
</comment>
<keyword evidence="2 5" id="KW-0963">Cytoplasm</keyword>
<gene>
    <name evidence="6" type="ORF">ACFO4O_03735</name>
</gene>
<keyword evidence="4 5" id="KW-0546">Nucleotide metabolism</keyword>
<keyword evidence="3 5" id="KW-0378">Hydrolase</keyword>
<dbReference type="EMBL" id="JBHSGU010000002">
    <property type="protein sequence ID" value="MFC4699268.1"/>
    <property type="molecule type" value="Genomic_DNA"/>
</dbReference>
<evidence type="ECO:0000256" key="1">
    <source>
        <dbReference type="ARBA" id="ARBA00004496"/>
    </source>
</evidence>
<comment type="caution">
    <text evidence="5">Lacks conserved residue(s) required for the propagation of feature annotation.</text>
</comment>
<feature type="site" description="Important for substrate specificity" evidence="5">
    <location>
        <position position="167"/>
    </location>
</feature>
<evidence type="ECO:0000256" key="2">
    <source>
        <dbReference type="ARBA" id="ARBA00022490"/>
    </source>
</evidence>
<feature type="site" description="Important for substrate specificity" evidence="5">
    <location>
        <position position="74"/>
    </location>
</feature>
<comment type="caution">
    <text evidence="6">The sequence shown here is derived from an EMBL/GenBank/DDBJ whole genome shotgun (WGS) entry which is preliminary data.</text>
</comment>
<feature type="site" description="Important for substrate specificity" evidence="5">
    <location>
        <position position="16"/>
    </location>
</feature>
<evidence type="ECO:0000256" key="3">
    <source>
        <dbReference type="ARBA" id="ARBA00022801"/>
    </source>
</evidence>
<dbReference type="PANTHER" id="PTHR43213:SF10">
    <property type="entry name" value="7-METHYL-GTP PYROPHOSPHATASE"/>
    <property type="match status" value="1"/>
</dbReference>
<dbReference type="CDD" id="cd00555">
    <property type="entry name" value="Maf"/>
    <property type="match status" value="1"/>
</dbReference>
<evidence type="ECO:0000313" key="7">
    <source>
        <dbReference type="Proteomes" id="UP001595897"/>
    </source>
</evidence>
<organism evidence="6 7">
    <name type="scientific">Glaciecola siphonariae</name>
    <dbReference type="NCBI Taxonomy" id="521012"/>
    <lineage>
        <taxon>Bacteria</taxon>
        <taxon>Pseudomonadati</taxon>
        <taxon>Pseudomonadota</taxon>
        <taxon>Gammaproteobacteria</taxon>
        <taxon>Alteromonadales</taxon>
        <taxon>Alteromonadaceae</taxon>
        <taxon>Glaciecola</taxon>
    </lineage>
</organism>
<evidence type="ECO:0000256" key="4">
    <source>
        <dbReference type="ARBA" id="ARBA00023080"/>
    </source>
</evidence>
<comment type="subcellular location">
    <subcellularLocation>
        <location evidence="1 5">Cytoplasm</location>
    </subcellularLocation>
</comment>
<dbReference type="InterPro" id="IPR003697">
    <property type="entry name" value="Maf-like"/>
</dbReference>
<dbReference type="Proteomes" id="UP001595897">
    <property type="component" value="Unassembled WGS sequence"/>
</dbReference>
<evidence type="ECO:0000256" key="5">
    <source>
        <dbReference type="HAMAP-Rule" id="MF_00528"/>
    </source>
</evidence>
<proteinExistence type="inferred from homology"/>
<dbReference type="Gene3D" id="3.90.950.10">
    <property type="match status" value="1"/>
</dbReference>
<keyword evidence="7" id="KW-1185">Reference proteome</keyword>
<dbReference type="InterPro" id="IPR029001">
    <property type="entry name" value="ITPase-like_fam"/>
</dbReference>
<name>A0ABV9LTI7_9ALTE</name>
<dbReference type="GO" id="GO:0016787">
    <property type="term" value="F:hydrolase activity"/>
    <property type="evidence" value="ECO:0007669"/>
    <property type="project" value="UniProtKB-KW"/>
</dbReference>
<dbReference type="Pfam" id="PF02545">
    <property type="entry name" value="Maf"/>
    <property type="match status" value="1"/>
</dbReference>
<dbReference type="PIRSF" id="PIRSF006305">
    <property type="entry name" value="Maf"/>
    <property type="match status" value="1"/>
</dbReference>
<dbReference type="NCBIfam" id="TIGR00172">
    <property type="entry name" value="maf"/>
    <property type="match status" value="1"/>
</dbReference>
<accession>A0ABV9LTI7</accession>
<comment type="function">
    <text evidence="5">Nucleoside triphosphate pyrophosphatase that hydrolyzes 7-methyl-GTP (m(7)GTP). May have a dual role in cell division arrest and in preventing the incorporation of modified nucleotides into cellular nucleic acids.</text>
</comment>
<dbReference type="HAMAP" id="MF_00528">
    <property type="entry name" value="Maf"/>
    <property type="match status" value="1"/>
</dbReference>
<dbReference type="RefSeq" id="WP_382406021.1">
    <property type="nucleotide sequence ID" value="NZ_JBHSGU010000002.1"/>
</dbReference>
<evidence type="ECO:0000313" key="6">
    <source>
        <dbReference type="EMBL" id="MFC4699268.1"/>
    </source>
</evidence>
<reference evidence="7" key="1">
    <citation type="journal article" date="2019" name="Int. J. Syst. Evol. Microbiol.">
        <title>The Global Catalogue of Microorganisms (GCM) 10K type strain sequencing project: providing services to taxonomists for standard genome sequencing and annotation.</title>
        <authorList>
            <consortium name="The Broad Institute Genomics Platform"/>
            <consortium name="The Broad Institute Genome Sequencing Center for Infectious Disease"/>
            <person name="Wu L."/>
            <person name="Ma J."/>
        </authorList>
    </citation>
    <scope>NUCLEOTIDE SEQUENCE [LARGE SCALE GENOMIC DNA]</scope>
    <source>
        <strain evidence="7">KACC 12507</strain>
    </source>
</reference>
<feature type="active site" description="Proton acceptor" evidence="5">
    <location>
        <position position="73"/>
    </location>
</feature>
<sequence>MKSSTIKFLLASSSPYRAKMLAQLGIAFEQCAPDIDEAPLAGELPRDMAQRLSKQKAQALRAQFPEHIVIASDQVACIEGELTPITKPGSVSKARAQLQACSAKQVYFHTGLCVTAPEHIAKARNQNADVSMVETFSVKFRALDHAQICRYIDIEQPLQCAGSFKAEGLGIRLFESFDGRDYNTLIGLPLMALIDILLGFGIDILNTQKTKEDK</sequence>
<dbReference type="PANTHER" id="PTHR43213">
    <property type="entry name" value="BIFUNCTIONAL DTTP/UTP PYROPHOSPHATASE/METHYLTRANSFERASE PROTEIN-RELATED"/>
    <property type="match status" value="1"/>
</dbReference>
<protein>
    <recommendedName>
        <fullName evidence="5">7-methyl-GTP pyrophosphatase</fullName>
        <shortName evidence="5">m(7)GTP pyrophosphatase</shortName>
        <ecNumber evidence="5">3.6.1.-</ecNumber>
    </recommendedName>
</protein>
<dbReference type="SUPFAM" id="SSF52972">
    <property type="entry name" value="ITPase-like"/>
    <property type="match status" value="1"/>
</dbReference>
<dbReference type="EC" id="3.6.1.-" evidence="5"/>
<comment type="similarity">
    <text evidence="5">Belongs to the Maf family. YceF subfamily.</text>
</comment>